<reference evidence="1 2" key="1">
    <citation type="journal article" date="2014" name="PLoS ONE">
        <title>Global Analysis of Gene Expression Profiles in Physic Nut (Jatropha curcas L.) Seedlings Exposed to Salt Stress.</title>
        <authorList>
            <person name="Zhang L."/>
            <person name="Zhang C."/>
            <person name="Wu P."/>
            <person name="Chen Y."/>
            <person name="Li M."/>
            <person name="Jiang H."/>
            <person name="Wu G."/>
        </authorList>
    </citation>
    <scope>NUCLEOTIDE SEQUENCE [LARGE SCALE GENOMIC DNA]</scope>
    <source>
        <strain evidence="2">cv. GZQX0401</strain>
        <tissue evidence="1">Young leaves</tissue>
    </source>
</reference>
<dbReference type="AlphaFoldDB" id="A0A067JYR6"/>
<evidence type="ECO:0000313" key="2">
    <source>
        <dbReference type="Proteomes" id="UP000027138"/>
    </source>
</evidence>
<proteinExistence type="predicted"/>
<evidence type="ECO:0008006" key="3">
    <source>
        <dbReference type="Google" id="ProtNLM"/>
    </source>
</evidence>
<dbReference type="EMBL" id="KK915093">
    <property type="protein sequence ID" value="KDP24669.1"/>
    <property type="molecule type" value="Genomic_DNA"/>
</dbReference>
<name>A0A067JYR6_JATCU</name>
<evidence type="ECO:0000313" key="1">
    <source>
        <dbReference type="EMBL" id="KDP24669.1"/>
    </source>
</evidence>
<keyword evidence="2" id="KW-1185">Reference proteome</keyword>
<dbReference type="Proteomes" id="UP000027138">
    <property type="component" value="Unassembled WGS sequence"/>
</dbReference>
<gene>
    <name evidence="1" type="ORF">JCGZ_26516</name>
</gene>
<accession>A0A067JYR6</accession>
<protein>
    <recommendedName>
        <fullName evidence="3">Aminotransferase-like plant mobile domain-containing protein</fullName>
    </recommendedName>
</protein>
<organism evidence="1 2">
    <name type="scientific">Jatropha curcas</name>
    <name type="common">Barbados nut</name>
    <dbReference type="NCBI Taxonomy" id="180498"/>
    <lineage>
        <taxon>Eukaryota</taxon>
        <taxon>Viridiplantae</taxon>
        <taxon>Streptophyta</taxon>
        <taxon>Embryophyta</taxon>
        <taxon>Tracheophyta</taxon>
        <taxon>Spermatophyta</taxon>
        <taxon>Magnoliopsida</taxon>
        <taxon>eudicotyledons</taxon>
        <taxon>Gunneridae</taxon>
        <taxon>Pentapetalae</taxon>
        <taxon>rosids</taxon>
        <taxon>fabids</taxon>
        <taxon>Malpighiales</taxon>
        <taxon>Euphorbiaceae</taxon>
        <taxon>Crotonoideae</taxon>
        <taxon>Jatropheae</taxon>
        <taxon>Jatropha</taxon>
    </lineage>
</organism>
<sequence length="241" mass="27115">MLFTNHGNDADLALLPPLQDLDTTRQFNWGAAALSYLYYGIDLCVQGAHLKIGYKRAIEVQDLISRFGLVSIRSFLCLACSALRGTKMQGLYLEANMAYSKRYSHSTSDIRVFRHLSNVLNWDWQQQQRGKRIRRGSEPRAPDMVVIVSKPKHGLGASFFFILDHIGQPTQGMLEMHLVSPYRMSPTSCTHRVDMVPPIGWGQGMRRGGRAGHGAGRQLVIIEEIEESCNKDSKEMTSNMS</sequence>